<evidence type="ECO:0000259" key="4">
    <source>
        <dbReference type="Pfam" id="PF25989"/>
    </source>
</evidence>
<dbReference type="InterPro" id="IPR058792">
    <property type="entry name" value="Beta-barrel_RND_2"/>
</dbReference>
<name>A0ABM8IDV8_9BACE</name>
<dbReference type="EMBL" id="AP028055">
    <property type="protein sequence ID" value="BEG98472.1"/>
    <property type="molecule type" value="Genomic_DNA"/>
</dbReference>
<evidence type="ECO:0000313" key="6">
    <source>
        <dbReference type="Proteomes" id="UP001496674"/>
    </source>
</evidence>
<dbReference type="Pfam" id="PF25954">
    <property type="entry name" value="Beta-barrel_RND_2"/>
    <property type="match status" value="1"/>
</dbReference>
<dbReference type="Gene3D" id="2.40.30.170">
    <property type="match status" value="1"/>
</dbReference>
<evidence type="ECO:0000313" key="5">
    <source>
        <dbReference type="EMBL" id="BEG98472.1"/>
    </source>
</evidence>
<feature type="domain" description="CzcB-like barrel-sandwich hybrid" evidence="3">
    <location>
        <begin position="66"/>
        <end position="177"/>
    </location>
</feature>
<dbReference type="Gene3D" id="2.40.420.20">
    <property type="match status" value="1"/>
</dbReference>
<dbReference type="PANTHER" id="PTHR30469:SF20">
    <property type="entry name" value="EFFLUX RND TRANSPORTER PERIPLASMIC ADAPTOR SUBUNIT"/>
    <property type="match status" value="1"/>
</dbReference>
<dbReference type="PROSITE" id="PS51257">
    <property type="entry name" value="PROKAR_LIPOPROTEIN"/>
    <property type="match status" value="1"/>
</dbReference>
<evidence type="ECO:0000259" key="2">
    <source>
        <dbReference type="Pfam" id="PF25954"/>
    </source>
</evidence>
<dbReference type="NCBIfam" id="TIGR01730">
    <property type="entry name" value="RND_mfp"/>
    <property type="match status" value="1"/>
</dbReference>
<sequence length="341" mass="36889">MRVKRKFYVFALLVFAVSCKNKTENLGTEEAIPVKVETVALSQTTGDHNYVGTIEENTGTSLSFPLMGTVEKVMVSAGQSVSKGQLLAVLNQATPKNTYSMALSSLKQAEDAYNRLTQLHDKGSLPEIKYIEVQTALQQAQAAESIARKNLNDCNLYAPFSGFIARKSIEPGMNVAPGLEALKLVTIDKVNVKVSIPENEISGVKSGTAAIVNVAALNHRQFEGKVEEKGVMANPFSHTYEVKIRINNSQRELMPGMVCEVYIASEKNSGKILLPNGAVQILENGDRFVWLAKDGKAIRKMVTTGALTNKGVVINSGLSAGDKVITEGNQKVSEGMKVVIK</sequence>
<dbReference type="Pfam" id="PF25973">
    <property type="entry name" value="BSH_CzcB"/>
    <property type="match status" value="1"/>
</dbReference>
<dbReference type="RefSeq" id="WP_353333435.1">
    <property type="nucleotide sequence ID" value="NZ_AP028055.1"/>
</dbReference>
<evidence type="ECO:0000256" key="1">
    <source>
        <dbReference type="ARBA" id="ARBA00009477"/>
    </source>
</evidence>
<dbReference type="InterPro" id="IPR058637">
    <property type="entry name" value="YknX-like_C"/>
</dbReference>
<feature type="domain" description="CusB-like beta-barrel" evidence="2">
    <location>
        <begin position="192"/>
        <end position="266"/>
    </location>
</feature>
<dbReference type="InterPro" id="IPR006143">
    <property type="entry name" value="RND_pump_MFP"/>
</dbReference>
<comment type="similarity">
    <text evidence="1">Belongs to the membrane fusion protein (MFP) (TC 8.A.1) family.</text>
</comment>
<dbReference type="Gene3D" id="2.40.50.100">
    <property type="match status" value="1"/>
</dbReference>
<evidence type="ECO:0000259" key="3">
    <source>
        <dbReference type="Pfam" id="PF25973"/>
    </source>
</evidence>
<organism evidence="5 6">
    <name type="scientific">Bacteroides sedimenti</name>
    <dbReference type="NCBI Taxonomy" id="2136147"/>
    <lineage>
        <taxon>Bacteria</taxon>
        <taxon>Pseudomonadati</taxon>
        <taxon>Bacteroidota</taxon>
        <taxon>Bacteroidia</taxon>
        <taxon>Bacteroidales</taxon>
        <taxon>Bacteroidaceae</taxon>
        <taxon>Bacteroides</taxon>
    </lineage>
</organism>
<dbReference type="Proteomes" id="UP001496674">
    <property type="component" value="Chromosome"/>
</dbReference>
<keyword evidence="6" id="KW-1185">Reference proteome</keyword>
<accession>A0ABM8IDV8</accession>
<dbReference type="Pfam" id="PF25989">
    <property type="entry name" value="YknX_C"/>
    <property type="match status" value="1"/>
</dbReference>
<proteinExistence type="inferred from homology"/>
<reference evidence="5 6" key="1">
    <citation type="submission" date="2023-04" db="EMBL/GenBank/DDBJ databases">
        <title>Draft genome sequence of acteroides sedimenti strain YN3PY1.</title>
        <authorList>
            <person name="Yoshida N."/>
        </authorList>
    </citation>
    <scope>NUCLEOTIDE SEQUENCE [LARGE SCALE GENOMIC DNA]</scope>
    <source>
        <strain evidence="5 6">YN3PY1</strain>
    </source>
</reference>
<dbReference type="PANTHER" id="PTHR30469">
    <property type="entry name" value="MULTIDRUG RESISTANCE PROTEIN MDTA"/>
    <property type="match status" value="1"/>
</dbReference>
<protein>
    <submittedName>
        <fullName evidence="5">Hemolysin secretion protein D</fullName>
    </submittedName>
</protein>
<dbReference type="SUPFAM" id="SSF111369">
    <property type="entry name" value="HlyD-like secretion proteins"/>
    <property type="match status" value="1"/>
</dbReference>
<dbReference type="InterPro" id="IPR058647">
    <property type="entry name" value="BSH_CzcB-like"/>
</dbReference>
<gene>
    <name evidence="5" type="ORF">BSYN_07370</name>
</gene>
<feature type="domain" description="YknX-like C-terminal permuted SH3-like" evidence="4">
    <location>
        <begin position="274"/>
        <end position="339"/>
    </location>
</feature>